<dbReference type="RefSeq" id="WP_144003388.1">
    <property type="nucleotide sequence ID" value="NZ_CP040916.1"/>
</dbReference>
<dbReference type="EMBL" id="CP040916">
    <property type="protein sequence ID" value="QDQ11492.1"/>
    <property type="molecule type" value="Genomic_DNA"/>
</dbReference>
<reference evidence="1 2" key="1">
    <citation type="journal article" date="2019" name="J. Ind. Microbiol. Biotechnol.">
        <title>The complete genomic sequence of Streptomyces spectabilis NRRL-2792 and identification of secondary metabolite biosynthetic gene clusters.</title>
        <authorList>
            <person name="Sinha A."/>
            <person name="Phillips-Salemka S."/>
            <person name="Niraula T.A."/>
            <person name="Short K.A."/>
            <person name="Niraula N.P."/>
        </authorList>
    </citation>
    <scope>NUCLEOTIDE SEQUENCE [LARGE SCALE GENOMIC DNA]</scope>
    <source>
        <strain evidence="1 2">NRRL 2792</strain>
    </source>
</reference>
<proteinExistence type="predicted"/>
<dbReference type="AlphaFoldDB" id="A0A516R756"/>
<evidence type="ECO:0000313" key="1">
    <source>
        <dbReference type="EMBL" id="QDQ11492.1"/>
    </source>
</evidence>
<dbReference type="Proteomes" id="UP000316806">
    <property type="component" value="Chromosome"/>
</dbReference>
<evidence type="ECO:0000313" key="2">
    <source>
        <dbReference type="Proteomes" id="UP000316806"/>
    </source>
</evidence>
<accession>A0A516R756</accession>
<name>A0A516R756_STRST</name>
<protein>
    <submittedName>
        <fullName evidence="1">Uncharacterized protein</fullName>
    </submittedName>
</protein>
<organism evidence="1 2">
    <name type="scientific">Streptomyces spectabilis</name>
    <dbReference type="NCBI Taxonomy" id="68270"/>
    <lineage>
        <taxon>Bacteria</taxon>
        <taxon>Bacillati</taxon>
        <taxon>Actinomycetota</taxon>
        <taxon>Actinomycetes</taxon>
        <taxon>Kitasatosporales</taxon>
        <taxon>Streptomycetaceae</taxon>
        <taxon>Streptomyces</taxon>
    </lineage>
</organism>
<sequence>MALRSDWAASPAEYTILVPGGWFQIPLEPPRERDRGILALAERQFRGVDHAPLLKERLMRDLQKRARAACRVGGVELYLSVLTVGGVPLASSLLVSLVPEGWPGCGTAYDLARRLAGSEVVELEGAGEAVREERTEAPDPERLMGSTLATTTVVYNVPVPASQAWLTLTFSTPMEALAPKMVELFDTVASTLHWQ</sequence>
<gene>
    <name evidence="1" type="ORF">FH965_13660</name>
</gene>